<dbReference type="Gene3D" id="1.10.3080.10">
    <property type="entry name" value="Clc chloride channel"/>
    <property type="match status" value="1"/>
</dbReference>
<dbReference type="EMBL" id="HBUF01628374">
    <property type="protein sequence ID" value="CAG6782643.1"/>
    <property type="molecule type" value="Transcribed_RNA"/>
</dbReference>
<feature type="transmembrane region" description="Helical" evidence="7">
    <location>
        <begin position="260"/>
        <end position="279"/>
    </location>
</feature>
<feature type="transmembrane region" description="Helical" evidence="7">
    <location>
        <begin position="442"/>
        <end position="466"/>
    </location>
</feature>
<evidence type="ECO:0000256" key="7">
    <source>
        <dbReference type="SAM" id="Phobius"/>
    </source>
</evidence>
<reference evidence="8" key="1">
    <citation type="submission" date="2021-05" db="EMBL/GenBank/DDBJ databases">
        <authorList>
            <person name="Alioto T."/>
            <person name="Alioto T."/>
            <person name="Gomez Garrido J."/>
        </authorList>
    </citation>
    <scope>NUCLEOTIDE SEQUENCE</scope>
</reference>
<keyword evidence="4 7" id="KW-1133">Transmembrane helix</keyword>
<keyword evidence="5" id="KW-0129">CBS domain</keyword>
<dbReference type="PANTHER" id="PTHR11689:SF136">
    <property type="entry name" value="H(+)_CL(-) EXCHANGE TRANSPORTER 7"/>
    <property type="match status" value="1"/>
</dbReference>
<dbReference type="InterPro" id="IPR051280">
    <property type="entry name" value="Cl-channel/antiporter"/>
</dbReference>
<keyword evidence="6 7" id="KW-0472">Membrane</keyword>
<dbReference type="Pfam" id="PF00654">
    <property type="entry name" value="Voltage_CLC"/>
    <property type="match status" value="1"/>
</dbReference>
<dbReference type="InterPro" id="IPR001807">
    <property type="entry name" value="ClC"/>
</dbReference>
<organism evidence="8">
    <name type="scientific">Cacopsylla melanoneura</name>
    <dbReference type="NCBI Taxonomy" id="428564"/>
    <lineage>
        <taxon>Eukaryota</taxon>
        <taxon>Metazoa</taxon>
        <taxon>Ecdysozoa</taxon>
        <taxon>Arthropoda</taxon>
        <taxon>Hexapoda</taxon>
        <taxon>Insecta</taxon>
        <taxon>Pterygota</taxon>
        <taxon>Neoptera</taxon>
        <taxon>Paraneoptera</taxon>
        <taxon>Hemiptera</taxon>
        <taxon>Sternorrhyncha</taxon>
        <taxon>Psylloidea</taxon>
        <taxon>Psyllidae</taxon>
        <taxon>Psyllinae</taxon>
        <taxon>Cacopsylla</taxon>
    </lineage>
</organism>
<dbReference type="GO" id="GO:0015108">
    <property type="term" value="F:chloride transmembrane transporter activity"/>
    <property type="evidence" value="ECO:0007669"/>
    <property type="project" value="InterPro"/>
</dbReference>
<evidence type="ECO:0000256" key="5">
    <source>
        <dbReference type="ARBA" id="ARBA00023122"/>
    </source>
</evidence>
<dbReference type="InterPro" id="IPR014743">
    <property type="entry name" value="Cl-channel_core"/>
</dbReference>
<dbReference type="PROSITE" id="PS51257">
    <property type="entry name" value="PROKAR_LIPOPROTEIN"/>
    <property type="match status" value="1"/>
</dbReference>
<dbReference type="GO" id="GO:0005765">
    <property type="term" value="C:lysosomal membrane"/>
    <property type="evidence" value="ECO:0007669"/>
    <property type="project" value="TreeGrafter"/>
</dbReference>
<feature type="transmembrane region" description="Helical" evidence="7">
    <location>
        <begin position="382"/>
        <end position="399"/>
    </location>
</feature>
<comment type="subcellular location">
    <subcellularLocation>
        <location evidence="1">Membrane</location>
        <topology evidence="1">Multi-pass membrane protein</topology>
    </subcellularLocation>
</comment>
<dbReference type="SUPFAM" id="SSF81340">
    <property type="entry name" value="Clc chloride channel"/>
    <property type="match status" value="1"/>
</dbReference>
<dbReference type="AlphaFoldDB" id="A0A8D9BCD8"/>
<proteinExistence type="predicted"/>
<evidence type="ECO:0000256" key="1">
    <source>
        <dbReference type="ARBA" id="ARBA00004141"/>
    </source>
</evidence>
<feature type="transmembrane region" description="Helical" evidence="7">
    <location>
        <begin position="12"/>
        <end position="34"/>
    </location>
</feature>
<evidence type="ECO:0000256" key="6">
    <source>
        <dbReference type="ARBA" id="ARBA00023136"/>
    </source>
</evidence>
<feature type="transmembrane region" description="Helical" evidence="7">
    <location>
        <begin position="478"/>
        <end position="500"/>
    </location>
</feature>
<evidence type="ECO:0000256" key="2">
    <source>
        <dbReference type="ARBA" id="ARBA00022692"/>
    </source>
</evidence>
<dbReference type="PRINTS" id="PR00762">
    <property type="entry name" value="CLCHANNEL"/>
</dbReference>
<name>A0A8D9BCD8_9HEMI</name>
<evidence type="ECO:0000313" key="8">
    <source>
        <dbReference type="EMBL" id="CAG6782643.1"/>
    </source>
</evidence>
<feature type="transmembrane region" description="Helical" evidence="7">
    <location>
        <begin position="130"/>
        <end position="154"/>
    </location>
</feature>
<evidence type="ECO:0000256" key="3">
    <source>
        <dbReference type="ARBA" id="ARBA00022737"/>
    </source>
</evidence>
<dbReference type="PANTHER" id="PTHR11689">
    <property type="entry name" value="CHLORIDE CHANNEL PROTEIN CLC FAMILY MEMBER"/>
    <property type="match status" value="1"/>
</dbReference>
<keyword evidence="3" id="KW-0677">Repeat</keyword>
<protein>
    <submittedName>
        <fullName evidence="8">Chloride channel protein CLC-b</fullName>
    </submittedName>
</protein>
<evidence type="ECO:0000256" key="4">
    <source>
        <dbReference type="ARBA" id="ARBA00022989"/>
    </source>
</evidence>
<accession>A0A8D9BCD8</accession>
<sequence>MSIYKSYGSPVYLYLGLIGFHLVMMFIACGVCLIGSREAAGGNVAGVIAYLNGTMIKNFFTLRTIGVKFISTIAQMCTGVPGDMEGPIIHLGAAIGNIIPTYVHSLVHSIRPGSYHGLSNLCTTYERRDLSVCGVAAGLAAGFGAPFSGIALTIEETISFFSMSLLQRIVVCAFLCKLIMDNLENFLLTSHFKFTYNLLPHILSHGLDSNSIPETFIPEFTVVVLYGIIGALLSVLFMSLAESALFRCHRFTRKYLMMEALSHVFFCTTFYFLTIYLFLEYCYPSHEQLHLRSTIPDLRIKSFTNRILSDWRYSYGGKRSFYKYWPSSLLEVNGSLKDVRMLRQSGVPMEGNCPENTTILMAFLLSFEKGYHMVVNAEHLQTSLLIPMFLFFYVFSIFFTRSHCYSSGFFVNHSLIGALWGKLLGKLIRATMSPKWAHTKKFALLGIAAQLSGTTQTPVCIVLMLLEGAYCFENYGPQIFLAAFIARILSGFLHSSIYHYQLEEMGVPYLAHSTPLQGSVRTANDIILEQEVIYKTEMVTPVYHLNDLVKVNKGNYPVVDADGMLLGDISQCIIIKLISAKVSL</sequence>
<feature type="transmembrane region" description="Helical" evidence="7">
    <location>
        <begin position="220"/>
        <end position="240"/>
    </location>
</feature>
<keyword evidence="2 7" id="KW-0812">Transmembrane</keyword>